<evidence type="ECO:0000256" key="2">
    <source>
        <dbReference type="ARBA" id="ARBA00022630"/>
    </source>
</evidence>
<keyword evidence="8" id="KW-1185">Reference proteome</keyword>
<evidence type="ECO:0000256" key="4">
    <source>
        <dbReference type="ARBA" id="ARBA00023002"/>
    </source>
</evidence>
<keyword evidence="4" id="KW-0560">Oxidoreductase</keyword>
<keyword evidence="3" id="KW-0274">FAD</keyword>
<proteinExistence type="inferred from homology"/>
<dbReference type="InterPro" id="IPR036188">
    <property type="entry name" value="FAD/NAD-bd_sf"/>
</dbReference>
<accession>A0A9P9AR79</accession>
<dbReference type="CDD" id="cd02979">
    <property type="entry name" value="PHOX_C"/>
    <property type="match status" value="1"/>
</dbReference>
<feature type="domain" description="Phenol hydroxylase-like C-terminal dimerisation" evidence="6">
    <location>
        <begin position="396"/>
        <end position="588"/>
    </location>
</feature>
<dbReference type="InterPro" id="IPR050641">
    <property type="entry name" value="RIFMO-like"/>
</dbReference>
<dbReference type="InterPro" id="IPR012941">
    <property type="entry name" value="Phe_hydrox_C_dim_dom"/>
</dbReference>
<dbReference type="SUPFAM" id="SSF51905">
    <property type="entry name" value="FAD/NAD(P)-binding domain"/>
    <property type="match status" value="1"/>
</dbReference>
<protein>
    <submittedName>
        <fullName evidence="7">FAD binding domain-containing protein</fullName>
    </submittedName>
</protein>
<sequence>MQAEKVDVLICGGGSAGLTAAIWLARFGVNFKILERRPGPLEIGQADGVQCRTVEIFESLGIAEPLLKESYHVMELAFWSSDGQNGIKKTDLAPDTEPGLSHQPHVILNQARINEIMIDEITRLKGDSDIGIEYGYQVQDVKVTSNSDNLHPVEVTASKDGATHLYKAKYVIGSDGAHSTVRKSLGFEMVGDSSDAVWGVMDVFPHTNFPDIRKKCLINNGNGNLMVIPREGDEMVRFYIEVPGKAARDVTRDYLHERARQIFSPYKLEIAHTAWWSAYSIGQRQADHFTKDLRVFLTGDACHTHSPKAGQGMNVSLQDGYNIGWKLGYLLGGRVSPAILETYITERQATAKDLIDFDRYFTKLFSTTYRHEHGISANDFKEQFVKAGRYTTGLATKYGSSMLTRVREAESQISSKLVVGMRFPSALVVRLCDSRPMHLSQALPSDGRWHVIVFAGEPLQPGSIPKFKQIAADLSNIIREYTPEGLEADSIISSTLLLHSHGHSADITDVPELYTPTTGKLQMRCVQKVFIDGESYYNPGTGHAFDSYGIDPARGAVVIVRPDMYISQIGTLGDSGAVAEFFKGCLLPVSRAHVNGNKQ</sequence>
<evidence type="ECO:0000313" key="7">
    <source>
        <dbReference type="EMBL" id="KAH6887441.1"/>
    </source>
</evidence>
<dbReference type="AlphaFoldDB" id="A0A9P9AR79"/>
<evidence type="ECO:0000256" key="3">
    <source>
        <dbReference type="ARBA" id="ARBA00022827"/>
    </source>
</evidence>
<dbReference type="Proteomes" id="UP000777438">
    <property type="component" value="Unassembled WGS sequence"/>
</dbReference>
<dbReference type="SUPFAM" id="SSF52833">
    <property type="entry name" value="Thioredoxin-like"/>
    <property type="match status" value="1"/>
</dbReference>
<dbReference type="OrthoDB" id="1716816at2759"/>
<dbReference type="GO" id="GO:0016709">
    <property type="term" value="F:oxidoreductase activity, acting on paired donors, with incorporation or reduction of molecular oxygen, NAD(P)H as one donor, and incorporation of one atom of oxygen"/>
    <property type="evidence" value="ECO:0007669"/>
    <property type="project" value="UniProtKB-ARBA"/>
</dbReference>
<dbReference type="InterPro" id="IPR036249">
    <property type="entry name" value="Thioredoxin-like_sf"/>
</dbReference>
<comment type="caution">
    <text evidence="7">The sequence shown here is derived from an EMBL/GenBank/DDBJ whole genome shotgun (WGS) entry which is preliminary data.</text>
</comment>
<dbReference type="GO" id="GO:0071949">
    <property type="term" value="F:FAD binding"/>
    <property type="evidence" value="ECO:0007669"/>
    <property type="project" value="InterPro"/>
</dbReference>
<feature type="domain" description="FAD-binding" evidence="5">
    <location>
        <begin position="5"/>
        <end position="357"/>
    </location>
</feature>
<dbReference type="Pfam" id="PF01494">
    <property type="entry name" value="FAD_binding_3"/>
    <property type="match status" value="1"/>
</dbReference>
<dbReference type="PANTHER" id="PTHR43004:SF10">
    <property type="entry name" value="2-MONOOXYGENASE, PUTATIVE (AFU_ORTHOLOGUE AFUA_6G11480)-RELATED"/>
    <property type="match status" value="1"/>
</dbReference>
<dbReference type="InterPro" id="IPR002938">
    <property type="entry name" value="FAD-bd"/>
</dbReference>
<dbReference type="InterPro" id="IPR038220">
    <property type="entry name" value="PHOX_C_sf"/>
</dbReference>
<dbReference type="EMBL" id="JAGPYM010000014">
    <property type="protein sequence ID" value="KAH6887441.1"/>
    <property type="molecule type" value="Genomic_DNA"/>
</dbReference>
<dbReference type="PANTHER" id="PTHR43004">
    <property type="entry name" value="TRK SYSTEM POTASSIUM UPTAKE PROTEIN"/>
    <property type="match status" value="1"/>
</dbReference>
<evidence type="ECO:0000313" key="8">
    <source>
        <dbReference type="Proteomes" id="UP000777438"/>
    </source>
</evidence>
<dbReference type="NCBIfam" id="NF006144">
    <property type="entry name" value="PRK08294.1"/>
    <property type="match status" value="1"/>
</dbReference>
<dbReference type="PRINTS" id="PR00420">
    <property type="entry name" value="RNGMNOXGNASE"/>
</dbReference>
<dbReference type="Gene3D" id="3.30.9.10">
    <property type="entry name" value="D-Amino Acid Oxidase, subunit A, domain 2"/>
    <property type="match status" value="1"/>
</dbReference>
<evidence type="ECO:0000259" key="5">
    <source>
        <dbReference type="Pfam" id="PF01494"/>
    </source>
</evidence>
<evidence type="ECO:0000256" key="1">
    <source>
        <dbReference type="ARBA" id="ARBA00007801"/>
    </source>
</evidence>
<comment type="similarity">
    <text evidence="1">Belongs to the PheA/TfdB FAD monooxygenase family.</text>
</comment>
<evidence type="ECO:0000259" key="6">
    <source>
        <dbReference type="Pfam" id="PF07976"/>
    </source>
</evidence>
<keyword evidence="2" id="KW-0285">Flavoprotein</keyword>
<name>A0A9P9AR79_9HYPO</name>
<gene>
    <name evidence="7" type="ORF">B0T10DRAFT_489799</name>
</gene>
<dbReference type="SUPFAM" id="SSF54373">
    <property type="entry name" value="FAD-linked reductases, C-terminal domain"/>
    <property type="match status" value="1"/>
</dbReference>
<dbReference type="Gene3D" id="3.40.30.20">
    <property type="match status" value="1"/>
</dbReference>
<organism evidence="7 8">
    <name type="scientific">Thelonectria olida</name>
    <dbReference type="NCBI Taxonomy" id="1576542"/>
    <lineage>
        <taxon>Eukaryota</taxon>
        <taxon>Fungi</taxon>
        <taxon>Dikarya</taxon>
        <taxon>Ascomycota</taxon>
        <taxon>Pezizomycotina</taxon>
        <taxon>Sordariomycetes</taxon>
        <taxon>Hypocreomycetidae</taxon>
        <taxon>Hypocreales</taxon>
        <taxon>Nectriaceae</taxon>
        <taxon>Thelonectria</taxon>
    </lineage>
</organism>
<dbReference type="Pfam" id="PF07976">
    <property type="entry name" value="Phe_hydrox_dim"/>
    <property type="match status" value="1"/>
</dbReference>
<reference evidence="7 8" key="1">
    <citation type="journal article" date="2021" name="Nat. Commun.">
        <title>Genetic determinants of endophytism in the Arabidopsis root mycobiome.</title>
        <authorList>
            <person name="Mesny F."/>
            <person name="Miyauchi S."/>
            <person name="Thiergart T."/>
            <person name="Pickel B."/>
            <person name="Atanasova L."/>
            <person name="Karlsson M."/>
            <person name="Huettel B."/>
            <person name="Barry K.W."/>
            <person name="Haridas S."/>
            <person name="Chen C."/>
            <person name="Bauer D."/>
            <person name="Andreopoulos W."/>
            <person name="Pangilinan J."/>
            <person name="LaButti K."/>
            <person name="Riley R."/>
            <person name="Lipzen A."/>
            <person name="Clum A."/>
            <person name="Drula E."/>
            <person name="Henrissat B."/>
            <person name="Kohler A."/>
            <person name="Grigoriev I.V."/>
            <person name="Martin F.M."/>
            <person name="Hacquard S."/>
        </authorList>
    </citation>
    <scope>NUCLEOTIDE SEQUENCE [LARGE SCALE GENOMIC DNA]</scope>
    <source>
        <strain evidence="7 8">MPI-CAGE-CH-0241</strain>
    </source>
</reference>
<dbReference type="Gene3D" id="3.50.50.60">
    <property type="entry name" value="FAD/NAD(P)-binding domain"/>
    <property type="match status" value="1"/>
</dbReference>